<dbReference type="AlphaFoldDB" id="A0A1V4JAM2"/>
<dbReference type="EMBL" id="LSYS01008398">
    <property type="protein sequence ID" value="OPJ68837.1"/>
    <property type="molecule type" value="Genomic_DNA"/>
</dbReference>
<protein>
    <submittedName>
        <fullName evidence="1">Uncharacterized protein</fullName>
    </submittedName>
</protein>
<comment type="caution">
    <text evidence="1">The sequence shown here is derived from an EMBL/GenBank/DDBJ whole genome shotgun (WGS) entry which is preliminary data.</text>
</comment>
<reference evidence="1 2" key="1">
    <citation type="submission" date="2016-02" db="EMBL/GenBank/DDBJ databases">
        <title>Band-tailed pigeon sequencing and assembly.</title>
        <authorList>
            <person name="Soares A.E."/>
            <person name="Novak B.J."/>
            <person name="Rice E.S."/>
            <person name="O'Connell B."/>
            <person name="Chang D."/>
            <person name="Weber S."/>
            <person name="Shapiro B."/>
        </authorList>
    </citation>
    <scope>NUCLEOTIDE SEQUENCE [LARGE SCALE GENOMIC DNA]</scope>
    <source>
        <strain evidence="1">BTP2013</strain>
        <tissue evidence="1">Blood</tissue>
    </source>
</reference>
<name>A0A1V4JAM2_PATFA</name>
<proteinExistence type="predicted"/>
<dbReference type="Proteomes" id="UP000190648">
    <property type="component" value="Unassembled WGS sequence"/>
</dbReference>
<accession>A0A1V4JAM2</accession>
<keyword evidence="2" id="KW-1185">Reference proteome</keyword>
<organism evidence="1 2">
    <name type="scientific">Patagioenas fasciata monilis</name>
    <dbReference type="NCBI Taxonomy" id="372326"/>
    <lineage>
        <taxon>Eukaryota</taxon>
        <taxon>Metazoa</taxon>
        <taxon>Chordata</taxon>
        <taxon>Craniata</taxon>
        <taxon>Vertebrata</taxon>
        <taxon>Euteleostomi</taxon>
        <taxon>Archelosauria</taxon>
        <taxon>Archosauria</taxon>
        <taxon>Dinosauria</taxon>
        <taxon>Saurischia</taxon>
        <taxon>Theropoda</taxon>
        <taxon>Coelurosauria</taxon>
        <taxon>Aves</taxon>
        <taxon>Neognathae</taxon>
        <taxon>Neoaves</taxon>
        <taxon>Columbimorphae</taxon>
        <taxon>Columbiformes</taxon>
        <taxon>Columbidae</taxon>
        <taxon>Patagioenas</taxon>
    </lineage>
</organism>
<evidence type="ECO:0000313" key="1">
    <source>
        <dbReference type="EMBL" id="OPJ68837.1"/>
    </source>
</evidence>
<evidence type="ECO:0000313" key="2">
    <source>
        <dbReference type="Proteomes" id="UP000190648"/>
    </source>
</evidence>
<gene>
    <name evidence="1" type="ORF">AV530_012916</name>
</gene>
<sequence>MIPTALLADHQVCRVAQARDHRTTKHILCYCPTNPDTYPHGSDSVCSRIEHLPVTCIKWSRRQQMRRCLAACPHHCLAQRT</sequence>